<sequence length="394" mass="43389">MSSRWLGNLRQTVRHELGYIRTQLRGLGRPGSQQRLQVRQVAKATLAAVTAWFLADRLLPRESIWFAPATAVIMVHATVYQTLTNGLRRVSAVAAGVILAGSIGHLLGLSALSLVLVIPPALVAARWHRMGRHGTDVATTAVLMLSFGAASQERYLLAYIIATALGALCGAVVNTVLWPPLYRERPDLAFRRLAKHQSDLLSDMAESLRHGWDLSGAPDWERQAARLDSRLAEARTAVADSAESRRYNLRHYQLRRLRRQADRDHAALLRTMTGVGVHLHAIVHALTHLDPTGTSQPDPSDLSDAYARDYADLLDLLADLLTSQIRHADDPERVRELLSRADRQATRIHERMTSEIQAGEVDHPAGWAISGSLLTDAHRIMTLIAGEPEAAPGL</sequence>
<dbReference type="InterPro" id="IPR010343">
    <property type="entry name" value="ArAE_1"/>
</dbReference>
<dbReference type="RefSeq" id="WP_189122081.1">
    <property type="nucleotide sequence ID" value="NZ_BMNH01000001.1"/>
</dbReference>
<evidence type="ECO:0000256" key="3">
    <source>
        <dbReference type="ARBA" id="ARBA00022692"/>
    </source>
</evidence>
<organism evidence="7 8">
    <name type="scientific">Nonomuraea cavernae</name>
    <dbReference type="NCBI Taxonomy" id="2045107"/>
    <lineage>
        <taxon>Bacteria</taxon>
        <taxon>Bacillati</taxon>
        <taxon>Actinomycetota</taxon>
        <taxon>Actinomycetes</taxon>
        <taxon>Streptosporangiales</taxon>
        <taxon>Streptosporangiaceae</taxon>
        <taxon>Nonomuraea</taxon>
    </lineage>
</organism>
<evidence type="ECO:0000313" key="7">
    <source>
        <dbReference type="EMBL" id="GGO61195.1"/>
    </source>
</evidence>
<proteinExistence type="predicted"/>
<evidence type="ECO:0000256" key="1">
    <source>
        <dbReference type="ARBA" id="ARBA00004651"/>
    </source>
</evidence>
<reference evidence="7" key="1">
    <citation type="journal article" date="2014" name="Int. J. Syst. Evol. Microbiol.">
        <title>Complete genome sequence of Corynebacterium casei LMG S-19264T (=DSM 44701T), isolated from a smear-ripened cheese.</title>
        <authorList>
            <consortium name="US DOE Joint Genome Institute (JGI-PGF)"/>
            <person name="Walter F."/>
            <person name="Albersmeier A."/>
            <person name="Kalinowski J."/>
            <person name="Ruckert C."/>
        </authorList>
    </citation>
    <scope>NUCLEOTIDE SEQUENCE</scope>
    <source>
        <strain evidence="7">CGMCC 4.7368</strain>
    </source>
</reference>
<reference evidence="7" key="2">
    <citation type="submission" date="2020-09" db="EMBL/GenBank/DDBJ databases">
        <authorList>
            <person name="Sun Q."/>
            <person name="Zhou Y."/>
        </authorList>
    </citation>
    <scope>NUCLEOTIDE SEQUENCE</scope>
    <source>
        <strain evidence="7">CGMCC 4.7368</strain>
    </source>
</reference>
<accession>A0A918DEE3</accession>
<keyword evidence="8" id="KW-1185">Reference proteome</keyword>
<keyword evidence="3 6" id="KW-0812">Transmembrane</keyword>
<keyword evidence="5 6" id="KW-0472">Membrane</keyword>
<dbReference type="Pfam" id="PF06081">
    <property type="entry name" value="ArAE_1"/>
    <property type="match status" value="1"/>
</dbReference>
<dbReference type="Proteomes" id="UP000646523">
    <property type="component" value="Unassembled WGS sequence"/>
</dbReference>
<evidence type="ECO:0000313" key="8">
    <source>
        <dbReference type="Proteomes" id="UP000646523"/>
    </source>
</evidence>
<dbReference type="AlphaFoldDB" id="A0A918DEE3"/>
<evidence type="ECO:0008006" key="9">
    <source>
        <dbReference type="Google" id="ProtNLM"/>
    </source>
</evidence>
<gene>
    <name evidence="7" type="ORF">GCM10012289_02850</name>
</gene>
<feature type="transmembrane region" description="Helical" evidence="6">
    <location>
        <begin position="95"/>
        <end position="118"/>
    </location>
</feature>
<name>A0A918DEE3_9ACTN</name>
<dbReference type="GO" id="GO:0005886">
    <property type="term" value="C:plasma membrane"/>
    <property type="evidence" value="ECO:0007669"/>
    <property type="project" value="UniProtKB-SubCell"/>
</dbReference>
<evidence type="ECO:0000256" key="4">
    <source>
        <dbReference type="ARBA" id="ARBA00022989"/>
    </source>
</evidence>
<comment type="caution">
    <text evidence="7">The sequence shown here is derived from an EMBL/GenBank/DDBJ whole genome shotgun (WGS) entry which is preliminary data.</text>
</comment>
<evidence type="ECO:0000256" key="2">
    <source>
        <dbReference type="ARBA" id="ARBA00022475"/>
    </source>
</evidence>
<keyword evidence="4 6" id="KW-1133">Transmembrane helix</keyword>
<feature type="transmembrane region" description="Helical" evidence="6">
    <location>
        <begin position="156"/>
        <end position="182"/>
    </location>
</feature>
<feature type="transmembrane region" description="Helical" evidence="6">
    <location>
        <begin position="64"/>
        <end position="83"/>
    </location>
</feature>
<comment type="subcellular location">
    <subcellularLocation>
        <location evidence="1">Cell membrane</location>
        <topology evidence="1">Multi-pass membrane protein</topology>
    </subcellularLocation>
</comment>
<evidence type="ECO:0000256" key="5">
    <source>
        <dbReference type="ARBA" id="ARBA00023136"/>
    </source>
</evidence>
<keyword evidence="2" id="KW-1003">Cell membrane</keyword>
<protein>
    <recommendedName>
        <fullName evidence="9">FUSC family protein</fullName>
    </recommendedName>
</protein>
<dbReference type="EMBL" id="BMNH01000001">
    <property type="protein sequence ID" value="GGO61195.1"/>
    <property type="molecule type" value="Genomic_DNA"/>
</dbReference>
<evidence type="ECO:0000256" key="6">
    <source>
        <dbReference type="SAM" id="Phobius"/>
    </source>
</evidence>